<reference evidence="1" key="1">
    <citation type="journal article" date="2023" name="Plant J.">
        <title>Genome sequences and population genomics provide insights into the demographic history, inbreeding, and mutation load of two 'living fossil' tree species of Dipteronia.</title>
        <authorList>
            <person name="Feng Y."/>
            <person name="Comes H.P."/>
            <person name="Chen J."/>
            <person name="Zhu S."/>
            <person name="Lu R."/>
            <person name="Zhang X."/>
            <person name="Li P."/>
            <person name="Qiu J."/>
            <person name="Olsen K.M."/>
            <person name="Qiu Y."/>
        </authorList>
    </citation>
    <scope>NUCLEOTIDE SEQUENCE</scope>
    <source>
        <strain evidence="1">KIB01</strain>
    </source>
</reference>
<dbReference type="AlphaFoldDB" id="A0AAD9TMW5"/>
<dbReference type="Proteomes" id="UP001280121">
    <property type="component" value="Unassembled WGS sequence"/>
</dbReference>
<sequence length="527" mass="60322">MRANLGWISIKGVPLIWWNEEFFLTVGKAFGEPVMVDDRTISRRNLMRGRLLVLKPEGKIYPSKIKVVHNQSSIVLHVEKDASPVLDSWVEEFLGLRKKGKHVFSGIKERSVEPGFQIQKQQYKVDKNAVRNSAARDRKEEILVEDRSPILGRRDREECMVMRGNEDYRRLFLGNKVAQEFQGNDKGKREVVRKPKVIPAITFDPKAKSILEKNQVREAVRLEEVGYNSFSTNYEHEWAFTRYKGDCFYHILEYSGGVNSNIIMDLGVVKKDVSKKDNNERGVEAGNGVVKNEVVDTEGNILVWNFEEEIARVVETRASLGFDFGGKEKVLMEVLKTKLSFYDSKIVSSLGGSFLGKGIGVEAIGSSGGLVSLWNEDYGCCATRKPRKVIEDRMAVIDNKAENDGWDENLRKDRLNLLAKAWSGARKNEQVWRQKLRVQWLKEGDKNSKFFHVMASRRKRRNYIGNLQVEGISISDPTRVRDAILRYFQNHFQKVGWHRPKINGLNLLRLEVNVGDGLEAAFSLEEV</sequence>
<evidence type="ECO:0008006" key="3">
    <source>
        <dbReference type="Google" id="ProtNLM"/>
    </source>
</evidence>
<evidence type="ECO:0000313" key="1">
    <source>
        <dbReference type="EMBL" id="KAK2638440.1"/>
    </source>
</evidence>
<protein>
    <recommendedName>
        <fullName evidence="3">DUF4283 domain-containing protein</fullName>
    </recommendedName>
</protein>
<dbReference type="EMBL" id="JANJYI010000008">
    <property type="protein sequence ID" value="KAK2638440.1"/>
    <property type="molecule type" value="Genomic_DNA"/>
</dbReference>
<accession>A0AAD9TMW5</accession>
<comment type="caution">
    <text evidence="1">The sequence shown here is derived from an EMBL/GenBank/DDBJ whole genome shotgun (WGS) entry which is preliminary data.</text>
</comment>
<evidence type="ECO:0000313" key="2">
    <source>
        <dbReference type="Proteomes" id="UP001280121"/>
    </source>
</evidence>
<organism evidence="1 2">
    <name type="scientific">Dipteronia dyeriana</name>
    <dbReference type="NCBI Taxonomy" id="168575"/>
    <lineage>
        <taxon>Eukaryota</taxon>
        <taxon>Viridiplantae</taxon>
        <taxon>Streptophyta</taxon>
        <taxon>Embryophyta</taxon>
        <taxon>Tracheophyta</taxon>
        <taxon>Spermatophyta</taxon>
        <taxon>Magnoliopsida</taxon>
        <taxon>eudicotyledons</taxon>
        <taxon>Gunneridae</taxon>
        <taxon>Pentapetalae</taxon>
        <taxon>rosids</taxon>
        <taxon>malvids</taxon>
        <taxon>Sapindales</taxon>
        <taxon>Sapindaceae</taxon>
        <taxon>Hippocastanoideae</taxon>
        <taxon>Acereae</taxon>
        <taxon>Dipteronia</taxon>
    </lineage>
</organism>
<proteinExistence type="predicted"/>
<keyword evidence="2" id="KW-1185">Reference proteome</keyword>
<gene>
    <name evidence="1" type="ORF">Ddye_026235</name>
</gene>
<name>A0AAD9TMW5_9ROSI</name>